<dbReference type="CDD" id="cd13540">
    <property type="entry name" value="PBP2_ModA_WtpA"/>
    <property type="match status" value="1"/>
</dbReference>
<evidence type="ECO:0000313" key="4">
    <source>
        <dbReference type="Proteomes" id="UP000237040"/>
    </source>
</evidence>
<dbReference type="InterPro" id="IPR050682">
    <property type="entry name" value="ModA/WtpA"/>
</dbReference>
<protein>
    <recommendedName>
        <fullName evidence="2">Copper amine oxidase-like N-terminal domain-containing protein</fullName>
    </recommendedName>
</protein>
<comment type="similarity">
    <text evidence="1">Belongs to the bacterial solute-binding protein 1 family. WtpA subfamily.</text>
</comment>
<evidence type="ECO:0000256" key="1">
    <source>
        <dbReference type="ARBA" id="ARBA00009438"/>
    </source>
</evidence>
<dbReference type="Gene3D" id="3.40.190.10">
    <property type="entry name" value="Periplasmic binding protein-like II"/>
    <property type="match status" value="2"/>
</dbReference>
<dbReference type="Pfam" id="PF07833">
    <property type="entry name" value="Cu_amine_oxidN1"/>
    <property type="match status" value="1"/>
</dbReference>
<dbReference type="Proteomes" id="UP000237040">
    <property type="component" value="Unassembled WGS sequence"/>
</dbReference>
<dbReference type="GO" id="GO:0015689">
    <property type="term" value="P:molybdate ion transport"/>
    <property type="evidence" value="ECO:0007669"/>
    <property type="project" value="TreeGrafter"/>
</dbReference>
<comment type="caution">
    <text evidence="3">The sequence shown here is derived from an EMBL/GenBank/DDBJ whole genome shotgun (WGS) entry which is preliminary data.</text>
</comment>
<dbReference type="SUPFAM" id="SSF55383">
    <property type="entry name" value="Copper amine oxidase, domain N"/>
    <property type="match status" value="2"/>
</dbReference>
<dbReference type="GO" id="GO:0030973">
    <property type="term" value="F:molybdate ion binding"/>
    <property type="evidence" value="ECO:0007669"/>
    <property type="project" value="TreeGrafter"/>
</dbReference>
<gene>
    <name evidence="3" type="ORF">C0189_03165</name>
</gene>
<dbReference type="Gene3D" id="3.30.457.10">
    <property type="entry name" value="Copper amine oxidase-like, N-terminal domain"/>
    <property type="match status" value="2"/>
</dbReference>
<feature type="domain" description="Copper amine oxidase-like N-terminal" evidence="2">
    <location>
        <begin position="48"/>
        <end position="155"/>
    </location>
</feature>
<sequence length="456" mass="51572">MKKVTNVLLLLVFLVTFSFNFSFGSKVALGDSSGVVELSIGKNVASLNFKPVPLESKPIIQNGRTLVPLRFVSEAFGGYVDYNPNDKTITLVFDLHTIILKIGSKVAIVDGKELPLDVAPFIEKQSGRTLVPVRFISESIGANVEWNPSNRTIKIIYQQKPLANKKSLTLKVIHAGSLTQPLRTLENNFKNYYAKLNVDITFEDFSAGSVDAVKQITELKKEFDVVALADFFLIPQYLIPKYTDWYIVFATNKLVLCYTDKSKYANEINSNNWYEILLRKDVDFGYAEPNSDPCGYRTLLMFQLAEQYYKKPQLYQSLLNATKPKNIRPKSVELVALLQANELDYAFEYESVAVQNNLKYISFPDELNLGNPDLTDWYEKASLTLKDGTVVKGAPILYGLTIPNNAPEKEFAQRFVLYLLKYGKSVFEKSGQPFVPFKAYPDIYKLPAPVRMGIMK</sequence>
<reference evidence="3 4" key="1">
    <citation type="submission" date="2018-01" db="EMBL/GenBank/DDBJ databases">
        <title>Metagenomic assembled genomes from two thermal pools in the Uzon Caldera, Kamchatka, Russia.</title>
        <authorList>
            <person name="Wilkins L."/>
            <person name="Ettinger C."/>
        </authorList>
    </citation>
    <scope>NUCLEOTIDE SEQUENCE [LARGE SCALE GENOMIC DNA]</scope>
    <source>
        <strain evidence="3">ZAV-07</strain>
    </source>
</reference>
<dbReference type="InterPro" id="IPR036582">
    <property type="entry name" value="Mao_N_sf"/>
</dbReference>
<dbReference type="InterPro" id="IPR012854">
    <property type="entry name" value="Cu_amine_oxidase-like_N"/>
</dbReference>
<proteinExistence type="inferred from homology"/>
<dbReference type="EMBL" id="PNIL01000047">
    <property type="protein sequence ID" value="PMP67402.1"/>
    <property type="molecule type" value="Genomic_DNA"/>
</dbReference>
<evidence type="ECO:0000259" key="2">
    <source>
        <dbReference type="Pfam" id="PF07833"/>
    </source>
</evidence>
<dbReference type="PANTHER" id="PTHR30632">
    <property type="entry name" value="MOLYBDATE-BINDING PERIPLASMIC PROTEIN"/>
    <property type="match status" value="1"/>
</dbReference>
<accession>A0A2J6WEE5</accession>
<dbReference type="AlphaFoldDB" id="A0A2J6WEE5"/>
<dbReference type="PANTHER" id="PTHR30632:SF16">
    <property type="entry name" value="MOLYBDATE_TUNGSTATE-BINDING PROTEIN WTPA"/>
    <property type="match status" value="1"/>
</dbReference>
<name>A0A2J6WEE5_9BACT</name>
<dbReference type="Pfam" id="PF13531">
    <property type="entry name" value="SBP_bac_11"/>
    <property type="match status" value="1"/>
</dbReference>
<evidence type="ECO:0000313" key="3">
    <source>
        <dbReference type="EMBL" id="PMP67402.1"/>
    </source>
</evidence>
<organism evidence="3 4">
    <name type="scientific">Caldisericum exile</name>
    <dbReference type="NCBI Taxonomy" id="693075"/>
    <lineage>
        <taxon>Bacteria</taxon>
        <taxon>Pseudomonadati</taxon>
        <taxon>Caldisericota/Cryosericota group</taxon>
        <taxon>Caldisericota</taxon>
        <taxon>Caldisericia</taxon>
        <taxon>Caldisericales</taxon>
        <taxon>Caldisericaceae</taxon>
        <taxon>Caldisericum</taxon>
    </lineage>
</organism>
<dbReference type="SUPFAM" id="SSF53850">
    <property type="entry name" value="Periplasmic binding protein-like II"/>
    <property type="match status" value="1"/>
</dbReference>